<dbReference type="CDD" id="cd01948">
    <property type="entry name" value="EAL"/>
    <property type="match status" value="1"/>
</dbReference>
<dbReference type="PROSITE" id="PS50887">
    <property type="entry name" value="GGDEF"/>
    <property type="match status" value="1"/>
</dbReference>
<dbReference type="Gene3D" id="3.30.450.20">
    <property type="entry name" value="PAS domain"/>
    <property type="match status" value="3"/>
</dbReference>
<dbReference type="SMART" id="SM00267">
    <property type="entry name" value="GGDEF"/>
    <property type="match status" value="1"/>
</dbReference>
<dbReference type="InterPro" id="IPR043128">
    <property type="entry name" value="Rev_trsase/Diguanyl_cyclase"/>
</dbReference>
<dbReference type="Pfam" id="PF08448">
    <property type="entry name" value="PAS_4"/>
    <property type="match status" value="1"/>
</dbReference>
<dbReference type="InterPro" id="IPR013655">
    <property type="entry name" value="PAS_fold_3"/>
</dbReference>
<dbReference type="InterPro" id="IPR001610">
    <property type="entry name" value="PAC"/>
</dbReference>
<evidence type="ECO:0000313" key="6">
    <source>
        <dbReference type="EMBL" id="SDF93689.1"/>
    </source>
</evidence>
<dbReference type="InterPro" id="IPR000160">
    <property type="entry name" value="GGDEF_dom"/>
</dbReference>
<organism evidence="6 7">
    <name type="scientific">Rhodobacter capsulatus</name>
    <name type="common">Rhodopseudomonas capsulata</name>
    <dbReference type="NCBI Taxonomy" id="1061"/>
    <lineage>
        <taxon>Bacteria</taxon>
        <taxon>Pseudomonadati</taxon>
        <taxon>Pseudomonadota</taxon>
        <taxon>Alphaproteobacteria</taxon>
        <taxon>Rhodobacterales</taxon>
        <taxon>Rhodobacter group</taxon>
        <taxon>Rhodobacter</taxon>
    </lineage>
</organism>
<feature type="domain" description="GGDEF" evidence="5">
    <location>
        <begin position="512"/>
        <end position="644"/>
    </location>
</feature>
<feature type="domain" description="PAC" evidence="3">
    <location>
        <begin position="289"/>
        <end position="342"/>
    </location>
</feature>
<dbReference type="SMART" id="SM00052">
    <property type="entry name" value="EAL"/>
    <property type="match status" value="1"/>
</dbReference>
<keyword evidence="1" id="KW-1133">Transmembrane helix</keyword>
<dbReference type="InterPro" id="IPR029787">
    <property type="entry name" value="Nucleotide_cyclase"/>
</dbReference>
<evidence type="ECO:0000259" key="3">
    <source>
        <dbReference type="PROSITE" id="PS50113"/>
    </source>
</evidence>
<dbReference type="PROSITE" id="PS50113">
    <property type="entry name" value="PAC"/>
    <property type="match status" value="2"/>
</dbReference>
<sequence>MPARLVHHFTAFRVAAAYALVGVLYILTSDRLLTLISGDYQDYQSYQTFKGWAFIALTSLALWAVLRGTLAQLENAFDAVSQAENRLRGALDAAGGCDWESFVDRHGVLWLRASGVLARRAGWPDGEARPTMELRALVHPDDMESFSAHMALHREIFAGKRVPIPPHVHRIRGLDGDYRWIKVVTDVDSNFRAPGGRLFGFALDVHDQQEAIRGLADVIAGGQVGTWRHDLRTNRLVINDRWAEIIGRKPEDLPAPLMIDDWRALVHPEDMVRLNTAQAPKFRSRDYFFTEEFRMRHADGHWVWILSRGRAVEMAATGEALVLSGVHVDISRRKQLEAELIAKNDFLQRLTETSVSGILAFDPSGVIVFANMEAEQILDATGSGLVGRSHAALGWLYGQRDGSGAGRGFPFERVARGGETLNDLRLTLPRPDGTERVISVNAAPMEARGGPVQVVCSVSDITQRLMDERRLAEAAEEASHAATHDALTGLPNRESFRAQVGPAQLRARAAGDLLQQVFLSIDQFQQIKDRFGPQLGDRVICKVAERLEALREPDQLLARAGAEEFTFLSRGRLAEEPEAATAALAQAFAEPFEIDGQPLYLSASMGMSQFPMDAHSPEEMWLNADLAMYEAKALGGNRAVPFTPKLRDRLAREATIGQSLQRAIRDGAFALYLQPKINLLDHGSLAGAEALVRCTDPALAGIGPDIFMPIAEKTGLVRDIDLLMIDLVGAFVATLRGRGQQLCISINLSPESLRRVRFGQAVLAHLQAADLGPEDVLFEITEGAVVDLNSEARDSIEALLAAGFELSADDFGTGYSSLSYLQKLQLKELKIDRSFVSRIALDDGASDAIVRATLAMAAALGLRTVAEGIDTPAQVVWLRQHGCDLGQGYHFAKPLPAMDFLCEFLQSDGLRAEAAALA</sequence>
<dbReference type="NCBIfam" id="TIGR00254">
    <property type="entry name" value="GGDEF"/>
    <property type="match status" value="1"/>
</dbReference>
<dbReference type="SUPFAM" id="SSF141868">
    <property type="entry name" value="EAL domain-like"/>
    <property type="match status" value="1"/>
</dbReference>
<dbReference type="AlphaFoldDB" id="A0A1G7Q6X7"/>
<dbReference type="InterPro" id="IPR052155">
    <property type="entry name" value="Biofilm_reg_signaling"/>
</dbReference>
<evidence type="ECO:0000313" key="7">
    <source>
        <dbReference type="Proteomes" id="UP000183812"/>
    </source>
</evidence>
<dbReference type="SMART" id="SM00086">
    <property type="entry name" value="PAC"/>
    <property type="match status" value="3"/>
</dbReference>
<evidence type="ECO:0000259" key="2">
    <source>
        <dbReference type="PROSITE" id="PS50112"/>
    </source>
</evidence>
<dbReference type="CDD" id="cd01949">
    <property type="entry name" value="GGDEF"/>
    <property type="match status" value="1"/>
</dbReference>
<proteinExistence type="predicted"/>
<dbReference type="Proteomes" id="UP000183812">
    <property type="component" value="Unassembled WGS sequence"/>
</dbReference>
<accession>A0A1G7Q6X7</accession>
<evidence type="ECO:0000259" key="4">
    <source>
        <dbReference type="PROSITE" id="PS50883"/>
    </source>
</evidence>
<dbReference type="SUPFAM" id="SSF55785">
    <property type="entry name" value="PYP-like sensor domain (PAS domain)"/>
    <property type="match status" value="3"/>
</dbReference>
<feature type="transmembrane region" description="Helical" evidence="1">
    <location>
        <begin position="6"/>
        <end position="28"/>
    </location>
</feature>
<feature type="domain" description="PAS" evidence="2">
    <location>
        <begin position="343"/>
        <end position="389"/>
    </location>
</feature>
<dbReference type="RefSeq" id="WP_074555802.1">
    <property type="nucleotide sequence ID" value="NZ_CP119563.1"/>
</dbReference>
<dbReference type="InterPro" id="IPR001633">
    <property type="entry name" value="EAL_dom"/>
</dbReference>
<dbReference type="CDD" id="cd00130">
    <property type="entry name" value="PAS"/>
    <property type="match status" value="1"/>
</dbReference>
<dbReference type="Gene3D" id="3.30.70.270">
    <property type="match status" value="1"/>
</dbReference>
<evidence type="ECO:0000259" key="5">
    <source>
        <dbReference type="PROSITE" id="PS50887"/>
    </source>
</evidence>
<keyword evidence="1" id="KW-0812">Transmembrane</keyword>
<dbReference type="SUPFAM" id="SSF55073">
    <property type="entry name" value="Nucleotide cyclase"/>
    <property type="match status" value="1"/>
</dbReference>
<dbReference type="EMBL" id="FNAY01000022">
    <property type="protein sequence ID" value="SDF93689.1"/>
    <property type="molecule type" value="Genomic_DNA"/>
</dbReference>
<dbReference type="Pfam" id="PF08447">
    <property type="entry name" value="PAS_3"/>
    <property type="match status" value="1"/>
</dbReference>
<evidence type="ECO:0000256" key="1">
    <source>
        <dbReference type="SAM" id="Phobius"/>
    </source>
</evidence>
<name>A0A1G7Q6X7_RHOCA</name>
<dbReference type="InterPro" id="IPR000014">
    <property type="entry name" value="PAS"/>
</dbReference>
<reference evidence="6 7" key="1">
    <citation type="submission" date="2016-10" db="EMBL/GenBank/DDBJ databases">
        <authorList>
            <person name="de Groot N.N."/>
        </authorList>
    </citation>
    <scope>NUCLEOTIDE SEQUENCE [LARGE SCALE GENOMIC DNA]</scope>
    <source>
        <strain evidence="7">DSM 938 / 37b4</strain>
    </source>
</reference>
<gene>
    <name evidence="6" type="ORF">SAMN04244550_03125</name>
</gene>
<dbReference type="SMART" id="SM00091">
    <property type="entry name" value="PAS"/>
    <property type="match status" value="2"/>
</dbReference>
<dbReference type="NCBIfam" id="TIGR00229">
    <property type="entry name" value="sensory_box"/>
    <property type="match status" value="2"/>
</dbReference>
<keyword evidence="1" id="KW-0472">Membrane</keyword>
<dbReference type="PROSITE" id="PS50883">
    <property type="entry name" value="EAL"/>
    <property type="match status" value="1"/>
</dbReference>
<dbReference type="Gene3D" id="3.20.20.450">
    <property type="entry name" value="EAL domain"/>
    <property type="match status" value="1"/>
</dbReference>
<dbReference type="PROSITE" id="PS50112">
    <property type="entry name" value="PAS"/>
    <property type="match status" value="1"/>
</dbReference>
<feature type="domain" description="EAL" evidence="4">
    <location>
        <begin position="653"/>
        <end position="908"/>
    </location>
</feature>
<feature type="domain" description="PAC" evidence="3">
    <location>
        <begin position="422"/>
        <end position="473"/>
    </location>
</feature>
<dbReference type="InterPro" id="IPR000700">
    <property type="entry name" value="PAS-assoc_C"/>
</dbReference>
<dbReference type="OrthoDB" id="9801651at2"/>
<protein>
    <submittedName>
        <fullName evidence="6">PAS domain S-box-containing protein/diguanylate cyclase (GGDEF) domain-containing protein</fullName>
    </submittedName>
</protein>
<dbReference type="InterPro" id="IPR035965">
    <property type="entry name" value="PAS-like_dom_sf"/>
</dbReference>
<feature type="transmembrane region" description="Helical" evidence="1">
    <location>
        <begin position="49"/>
        <end position="66"/>
    </location>
</feature>
<dbReference type="InterPro" id="IPR013656">
    <property type="entry name" value="PAS_4"/>
</dbReference>
<dbReference type="Pfam" id="PF00990">
    <property type="entry name" value="GGDEF"/>
    <property type="match status" value="1"/>
</dbReference>
<dbReference type="InterPro" id="IPR035919">
    <property type="entry name" value="EAL_sf"/>
</dbReference>
<dbReference type="PANTHER" id="PTHR44757:SF2">
    <property type="entry name" value="BIOFILM ARCHITECTURE MAINTENANCE PROTEIN MBAA"/>
    <property type="match status" value="1"/>
</dbReference>
<dbReference type="PANTHER" id="PTHR44757">
    <property type="entry name" value="DIGUANYLATE CYCLASE DGCP"/>
    <property type="match status" value="1"/>
</dbReference>
<dbReference type="Pfam" id="PF00563">
    <property type="entry name" value="EAL"/>
    <property type="match status" value="1"/>
</dbReference>